<dbReference type="Gene3D" id="1.20.5.1200">
    <property type="entry name" value="Alpha-tocopherol transfer"/>
    <property type="match status" value="1"/>
</dbReference>
<organism evidence="2 3">
    <name type="scientific">Ladona fulva</name>
    <name type="common">Scarce chaser dragonfly</name>
    <name type="synonym">Libellula fulva</name>
    <dbReference type="NCBI Taxonomy" id="123851"/>
    <lineage>
        <taxon>Eukaryota</taxon>
        <taxon>Metazoa</taxon>
        <taxon>Ecdysozoa</taxon>
        <taxon>Arthropoda</taxon>
        <taxon>Hexapoda</taxon>
        <taxon>Insecta</taxon>
        <taxon>Pterygota</taxon>
        <taxon>Palaeoptera</taxon>
        <taxon>Odonata</taxon>
        <taxon>Epiprocta</taxon>
        <taxon>Anisoptera</taxon>
        <taxon>Libelluloidea</taxon>
        <taxon>Libellulidae</taxon>
        <taxon>Ladona</taxon>
    </lineage>
</organism>
<dbReference type="EMBL" id="KZ308512">
    <property type="protein sequence ID" value="KAG8230783.1"/>
    <property type="molecule type" value="Genomic_DNA"/>
</dbReference>
<protein>
    <recommendedName>
        <fullName evidence="1">CRAL-TRIO domain-containing protein</fullName>
    </recommendedName>
</protein>
<name>A0A8K0KAF3_LADFU</name>
<evidence type="ECO:0000313" key="2">
    <source>
        <dbReference type="EMBL" id="KAG8230783.1"/>
    </source>
</evidence>
<evidence type="ECO:0000259" key="1">
    <source>
        <dbReference type="PROSITE" id="PS50191"/>
    </source>
</evidence>
<dbReference type="SUPFAM" id="SSF52087">
    <property type="entry name" value="CRAL/TRIO domain"/>
    <property type="match status" value="1"/>
</dbReference>
<gene>
    <name evidence="2" type="ORF">J437_LFUL011347</name>
</gene>
<dbReference type="AlphaFoldDB" id="A0A8K0KAF3"/>
<dbReference type="PRINTS" id="PR00180">
    <property type="entry name" value="CRETINALDHBP"/>
</dbReference>
<accession>A0A8K0KAF3</accession>
<dbReference type="CDD" id="cd00170">
    <property type="entry name" value="SEC14"/>
    <property type="match status" value="1"/>
</dbReference>
<dbReference type="OrthoDB" id="6682367at2759"/>
<reference evidence="2" key="2">
    <citation type="submission" date="2017-10" db="EMBL/GenBank/DDBJ databases">
        <title>Ladona fulva Genome sequencing and assembly.</title>
        <authorList>
            <person name="Murali S."/>
            <person name="Richards S."/>
            <person name="Bandaranaike D."/>
            <person name="Bellair M."/>
            <person name="Blankenburg K."/>
            <person name="Chao H."/>
            <person name="Dinh H."/>
            <person name="Doddapaneni H."/>
            <person name="Dugan-Rocha S."/>
            <person name="Elkadiri S."/>
            <person name="Gnanaolivu R."/>
            <person name="Hernandez B."/>
            <person name="Skinner E."/>
            <person name="Javaid M."/>
            <person name="Lee S."/>
            <person name="Li M."/>
            <person name="Ming W."/>
            <person name="Munidasa M."/>
            <person name="Muniz J."/>
            <person name="Nguyen L."/>
            <person name="Hughes D."/>
            <person name="Osuji N."/>
            <person name="Pu L.-L."/>
            <person name="Puazo M."/>
            <person name="Qu C."/>
            <person name="Quiroz J."/>
            <person name="Raj R."/>
            <person name="Weissenberger G."/>
            <person name="Xin Y."/>
            <person name="Zou X."/>
            <person name="Han Y."/>
            <person name="Worley K."/>
            <person name="Muzny D."/>
            <person name="Gibbs R."/>
        </authorList>
    </citation>
    <scope>NUCLEOTIDE SEQUENCE</scope>
    <source>
        <strain evidence="2">Sampled in the wild</strain>
    </source>
</reference>
<dbReference type="Pfam" id="PF00650">
    <property type="entry name" value="CRAL_TRIO"/>
    <property type="match status" value="1"/>
</dbReference>
<comment type="caution">
    <text evidence="2">The sequence shown here is derived from an EMBL/GenBank/DDBJ whole genome shotgun (WGS) entry which is preliminary data.</text>
</comment>
<reference evidence="2" key="1">
    <citation type="submission" date="2013-04" db="EMBL/GenBank/DDBJ databases">
        <authorList>
            <person name="Qu J."/>
            <person name="Murali S.C."/>
            <person name="Bandaranaike D."/>
            <person name="Bellair M."/>
            <person name="Blankenburg K."/>
            <person name="Chao H."/>
            <person name="Dinh H."/>
            <person name="Doddapaneni H."/>
            <person name="Downs B."/>
            <person name="Dugan-Rocha S."/>
            <person name="Elkadiri S."/>
            <person name="Gnanaolivu R.D."/>
            <person name="Hernandez B."/>
            <person name="Javaid M."/>
            <person name="Jayaseelan J.C."/>
            <person name="Lee S."/>
            <person name="Li M."/>
            <person name="Ming W."/>
            <person name="Munidasa M."/>
            <person name="Muniz J."/>
            <person name="Nguyen L."/>
            <person name="Ongeri F."/>
            <person name="Osuji N."/>
            <person name="Pu L.-L."/>
            <person name="Puazo M."/>
            <person name="Qu C."/>
            <person name="Quiroz J."/>
            <person name="Raj R."/>
            <person name="Weissenberger G."/>
            <person name="Xin Y."/>
            <person name="Zou X."/>
            <person name="Han Y."/>
            <person name="Richards S."/>
            <person name="Worley K."/>
            <person name="Muzny D."/>
            <person name="Gibbs R."/>
        </authorList>
    </citation>
    <scope>NUCLEOTIDE SEQUENCE</scope>
    <source>
        <strain evidence="2">Sampled in the wild</strain>
    </source>
</reference>
<dbReference type="InterPro" id="IPR036865">
    <property type="entry name" value="CRAL-TRIO_dom_sf"/>
</dbReference>
<sequence length="87" mass="10428">MSFINGPSYVDVVLNIFRRFMNQKMASRVFVHGRNVESFHKIVPADILPEEYGGKKGKLVDLIEHWKRRVMEKRDWFLEDEKYKAQQ</sequence>
<keyword evidence="3" id="KW-1185">Reference proteome</keyword>
<dbReference type="InterPro" id="IPR001251">
    <property type="entry name" value="CRAL-TRIO_dom"/>
</dbReference>
<dbReference type="PROSITE" id="PS50191">
    <property type="entry name" value="CRAL_TRIO"/>
    <property type="match status" value="1"/>
</dbReference>
<proteinExistence type="predicted"/>
<dbReference type="PANTHER" id="PTHR10174">
    <property type="entry name" value="ALPHA-TOCOPHEROL TRANSFER PROTEIN-RELATED"/>
    <property type="match status" value="1"/>
</dbReference>
<evidence type="ECO:0000313" key="3">
    <source>
        <dbReference type="Proteomes" id="UP000792457"/>
    </source>
</evidence>
<dbReference type="Proteomes" id="UP000792457">
    <property type="component" value="Unassembled WGS sequence"/>
</dbReference>
<dbReference type="GO" id="GO:0016020">
    <property type="term" value="C:membrane"/>
    <property type="evidence" value="ECO:0007669"/>
    <property type="project" value="TreeGrafter"/>
</dbReference>
<dbReference type="PANTHER" id="PTHR10174:SF224">
    <property type="entry name" value="RETINOL-BINDING PROTEIN PINTA"/>
    <property type="match status" value="1"/>
</dbReference>
<dbReference type="Gene3D" id="3.40.525.10">
    <property type="entry name" value="CRAL-TRIO lipid binding domain"/>
    <property type="match status" value="1"/>
</dbReference>
<feature type="domain" description="CRAL-TRIO" evidence="1">
    <location>
        <begin position="1"/>
        <end position="60"/>
    </location>
</feature>
<dbReference type="GO" id="GO:1902936">
    <property type="term" value="F:phosphatidylinositol bisphosphate binding"/>
    <property type="evidence" value="ECO:0007669"/>
    <property type="project" value="TreeGrafter"/>
</dbReference>